<dbReference type="HOGENOM" id="CLU_145803_0_0_1"/>
<protein>
    <submittedName>
        <fullName evidence="1">Predicted protein</fullName>
    </submittedName>
</protein>
<dbReference type="AlphaFoldDB" id="D7MXX2"/>
<name>D7MXX2_ARALL</name>
<evidence type="ECO:0000313" key="1">
    <source>
        <dbReference type="EMBL" id="EFH38610.1"/>
    </source>
</evidence>
<gene>
    <name evidence="1" type="ORF">ARALYDRAFT_359670</name>
</gene>
<dbReference type="Proteomes" id="UP000008694">
    <property type="component" value="Unassembled WGS sequence"/>
</dbReference>
<proteinExistence type="predicted"/>
<dbReference type="EMBL" id="GL349128">
    <property type="protein sequence ID" value="EFH38610.1"/>
    <property type="molecule type" value="Genomic_DNA"/>
</dbReference>
<sequence length="151" mass="16630">MGGPSMGCPCPTPNGPVMDKLVLTWPLIDWTIMDIGFIGLDSNGIERPNRQKMLGQMIWGKNEKSSKLSKIKNQSFSGDFFATELDACLHGFIASISATSFDSGFLSTMEKNKSEIEVGSDLGNDSKTQEKKRELSLAETCRYDEINLAIK</sequence>
<reference evidence="2" key="1">
    <citation type="journal article" date="2011" name="Nat. Genet.">
        <title>The Arabidopsis lyrata genome sequence and the basis of rapid genome size change.</title>
        <authorList>
            <person name="Hu T.T."/>
            <person name="Pattyn P."/>
            <person name="Bakker E.G."/>
            <person name="Cao J."/>
            <person name="Cheng J.-F."/>
            <person name="Clark R.M."/>
            <person name="Fahlgren N."/>
            <person name="Fawcett J.A."/>
            <person name="Grimwood J."/>
            <person name="Gundlach H."/>
            <person name="Haberer G."/>
            <person name="Hollister J.D."/>
            <person name="Ossowski S."/>
            <person name="Ottilar R.P."/>
            <person name="Salamov A.A."/>
            <person name="Schneeberger K."/>
            <person name="Spannagl M."/>
            <person name="Wang X."/>
            <person name="Yang L."/>
            <person name="Nasrallah M.E."/>
            <person name="Bergelson J."/>
            <person name="Carrington J.C."/>
            <person name="Gaut B.S."/>
            <person name="Schmutz J."/>
            <person name="Mayer K.F.X."/>
            <person name="Van de Peer Y."/>
            <person name="Grigoriev I.V."/>
            <person name="Nordborg M."/>
            <person name="Weigel D."/>
            <person name="Guo Y.-L."/>
        </authorList>
    </citation>
    <scope>NUCLEOTIDE SEQUENCE [LARGE SCALE GENOMIC DNA]</scope>
    <source>
        <strain evidence="2">cv. MN47</strain>
    </source>
</reference>
<dbReference type="Gramene" id="fgenesh1_pg.C_scaffold_655000001">
    <property type="protein sequence ID" value="fgenesh1_pg.C_scaffold_655000001"/>
    <property type="gene ID" value="fgenesh1_pg.C_scaffold_655000001"/>
</dbReference>
<evidence type="ECO:0000313" key="2">
    <source>
        <dbReference type="Proteomes" id="UP000008694"/>
    </source>
</evidence>
<keyword evidence="2" id="KW-1185">Reference proteome</keyword>
<organism evidence="2">
    <name type="scientific">Arabidopsis lyrata subsp. lyrata</name>
    <name type="common">Lyre-leaved rock-cress</name>
    <dbReference type="NCBI Taxonomy" id="81972"/>
    <lineage>
        <taxon>Eukaryota</taxon>
        <taxon>Viridiplantae</taxon>
        <taxon>Streptophyta</taxon>
        <taxon>Embryophyta</taxon>
        <taxon>Tracheophyta</taxon>
        <taxon>Spermatophyta</taxon>
        <taxon>Magnoliopsida</taxon>
        <taxon>eudicotyledons</taxon>
        <taxon>Gunneridae</taxon>
        <taxon>Pentapetalae</taxon>
        <taxon>rosids</taxon>
        <taxon>malvids</taxon>
        <taxon>Brassicales</taxon>
        <taxon>Brassicaceae</taxon>
        <taxon>Camelineae</taxon>
        <taxon>Arabidopsis</taxon>
    </lineage>
</organism>
<feature type="non-terminal residue" evidence="1">
    <location>
        <position position="151"/>
    </location>
</feature>
<accession>D7MXX2</accession>